<dbReference type="InterPro" id="IPR000639">
    <property type="entry name" value="Epox_hydrolase-like"/>
</dbReference>
<dbReference type="InterPro" id="IPR029058">
    <property type="entry name" value="AB_hydrolase_fold"/>
</dbReference>
<evidence type="ECO:0000259" key="2">
    <source>
        <dbReference type="Pfam" id="PF00561"/>
    </source>
</evidence>
<dbReference type="InterPro" id="IPR050266">
    <property type="entry name" value="AB_hydrolase_sf"/>
</dbReference>
<dbReference type="PANTHER" id="PTHR43798:SF33">
    <property type="entry name" value="HYDROLASE, PUTATIVE (AFU_ORTHOLOGUE AFUA_2G14860)-RELATED"/>
    <property type="match status" value="1"/>
</dbReference>
<keyword evidence="4" id="KW-1185">Reference proteome</keyword>
<dbReference type="Proteomes" id="UP000653472">
    <property type="component" value="Unassembled WGS sequence"/>
</dbReference>
<feature type="domain" description="AB hydrolase-1" evidence="2">
    <location>
        <begin position="70"/>
        <end position="319"/>
    </location>
</feature>
<dbReference type="GO" id="GO:0046464">
    <property type="term" value="P:acylglycerol catabolic process"/>
    <property type="evidence" value="ECO:0007669"/>
    <property type="project" value="TreeGrafter"/>
</dbReference>
<evidence type="ECO:0000313" key="3">
    <source>
        <dbReference type="EMBL" id="NKF22288.1"/>
    </source>
</evidence>
<evidence type="ECO:0000256" key="1">
    <source>
        <dbReference type="SAM" id="SignalP"/>
    </source>
</evidence>
<sequence length="338" mass="37599">MRLGLLCIVALILFPITNANAREQKAYGAELQAFSYPYPVQHYTFMSQRQQLSMAYMDIAADKPNGRTAVLLHGKNFCGATWVTTIAALHAAGYRVIAPDQIGFCKSSKPASYQFSFEQLAANTHALLGQLGVEHVVLVGHSMGGMLAVRYALMYPQQLDALALVNPIGLEDWRQKGVPWRSVDEWYAKTLQTSFDGIKRYQQSTYYAGHWKPEYDRWVDMLAGMYEGDARKTMAWDQALTYDMIMSQPVIHDIGAIRTPTLLLIGELDNTAVGKDLAPPSLARTLGNYPVLAREAAARIPHATLVPFPDCGHAPQIQQPQRFNETLIARLPTLLATD</sequence>
<feature type="chain" id="PRO_5037339202" evidence="1">
    <location>
        <begin position="22"/>
        <end position="338"/>
    </location>
</feature>
<keyword evidence="1" id="KW-0732">Signal</keyword>
<protein>
    <submittedName>
        <fullName evidence="3">Alpha/beta hydrolase</fullName>
    </submittedName>
</protein>
<dbReference type="InterPro" id="IPR000073">
    <property type="entry name" value="AB_hydrolase_1"/>
</dbReference>
<proteinExistence type="predicted"/>
<evidence type="ECO:0000313" key="4">
    <source>
        <dbReference type="Proteomes" id="UP000653472"/>
    </source>
</evidence>
<keyword evidence="3" id="KW-0378">Hydrolase</keyword>
<dbReference type="SUPFAM" id="SSF53474">
    <property type="entry name" value="alpha/beta-Hydrolases"/>
    <property type="match status" value="1"/>
</dbReference>
<organism evidence="3 4">
    <name type="scientific">Solimonas marina</name>
    <dbReference type="NCBI Taxonomy" id="2714601"/>
    <lineage>
        <taxon>Bacteria</taxon>
        <taxon>Pseudomonadati</taxon>
        <taxon>Pseudomonadota</taxon>
        <taxon>Gammaproteobacteria</taxon>
        <taxon>Nevskiales</taxon>
        <taxon>Nevskiaceae</taxon>
        <taxon>Solimonas</taxon>
    </lineage>
</organism>
<gene>
    <name evidence="3" type="ORF">G7Y82_08150</name>
</gene>
<dbReference type="PRINTS" id="PR00111">
    <property type="entry name" value="ABHYDROLASE"/>
</dbReference>
<reference evidence="3" key="1">
    <citation type="submission" date="2020-03" db="EMBL/GenBank/DDBJ databases">
        <title>Solimonas marina sp. nov., isolated from deep seawater of the Pacific Ocean.</title>
        <authorList>
            <person name="Liu X."/>
            <person name="Lai Q."/>
            <person name="Sun F."/>
            <person name="Gai Y."/>
            <person name="Li G."/>
            <person name="Shao Z."/>
        </authorList>
    </citation>
    <scope>NUCLEOTIDE SEQUENCE</scope>
    <source>
        <strain evidence="3">C16B3</strain>
    </source>
</reference>
<dbReference type="PANTHER" id="PTHR43798">
    <property type="entry name" value="MONOACYLGLYCEROL LIPASE"/>
    <property type="match status" value="1"/>
</dbReference>
<dbReference type="PRINTS" id="PR00412">
    <property type="entry name" value="EPOXHYDRLASE"/>
</dbReference>
<feature type="signal peptide" evidence="1">
    <location>
        <begin position="1"/>
        <end position="21"/>
    </location>
</feature>
<dbReference type="GO" id="GO:0047372">
    <property type="term" value="F:monoacylglycerol lipase activity"/>
    <property type="evidence" value="ECO:0007669"/>
    <property type="project" value="TreeGrafter"/>
</dbReference>
<name>A0A969W959_9GAMM</name>
<dbReference type="Gene3D" id="3.40.50.1820">
    <property type="entry name" value="alpha/beta hydrolase"/>
    <property type="match status" value="1"/>
</dbReference>
<accession>A0A969W959</accession>
<comment type="caution">
    <text evidence="3">The sequence shown here is derived from an EMBL/GenBank/DDBJ whole genome shotgun (WGS) entry which is preliminary data.</text>
</comment>
<dbReference type="EMBL" id="JAAVXB010000003">
    <property type="protein sequence ID" value="NKF22288.1"/>
    <property type="molecule type" value="Genomic_DNA"/>
</dbReference>
<dbReference type="GO" id="GO:0016020">
    <property type="term" value="C:membrane"/>
    <property type="evidence" value="ECO:0007669"/>
    <property type="project" value="TreeGrafter"/>
</dbReference>
<dbReference type="Pfam" id="PF00561">
    <property type="entry name" value="Abhydrolase_1"/>
    <property type="match status" value="1"/>
</dbReference>
<dbReference type="AlphaFoldDB" id="A0A969W959"/>